<keyword evidence="4" id="KW-1133">Transmembrane helix</keyword>
<dbReference type="GO" id="GO:0000271">
    <property type="term" value="P:polysaccharide biosynthetic process"/>
    <property type="evidence" value="ECO:0007669"/>
    <property type="project" value="InterPro"/>
</dbReference>
<dbReference type="InterPro" id="IPR036291">
    <property type="entry name" value="NAD(P)-bd_dom_sf"/>
</dbReference>
<dbReference type="InterPro" id="IPR001732">
    <property type="entry name" value="UDP-Glc/GDP-Man_DH_N"/>
</dbReference>
<organism evidence="6">
    <name type="scientific">candidate division WOR-3 bacterium</name>
    <dbReference type="NCBI Taxonomy" id="2052148"/>
    <lineage>
        <taxon>Bacteria</taxon>
        <taxon>Bacteria division WOR-3</taxon>
    </lineage>
</organism>
<dbReference type="NCBIfam" id="TIGR03026">
    <property type="entry name" value="NDP-sugDHase"/>
    <property type="match status" value="1"/>
</dbReference>
<dbReference type="PANTHER" id="PTHR43491:SF1">
    <property type="entry name" value="UDP-N-ACETYL-D-MANNOSAMINE DEHYDROGENASE"/>
    <property type="match status" value="1"/>
</dbReference>
<evidence type="ECO:0000313" key="6">
    <source>
        <dbReference type="EMBL" id="HGK63639.1"/>
    </source>
</evidence>
<evidence type="ECO:0000256" key="2">
    <source>
        <dbReference type="ARBA" id="ARBA00023027"/>
    </source>
</evidence>
<gene>
    <name evidence="6" type="ORF">ENU74_03500</name>
</gene>
<dbReference type="EMBL" id="DTDR01000089">
    <property type="protein sequence ID" value="HGK63639.1"/>
    <property type="molecule type" value="Genomic_DNA"/>
</dbReference>
<dbReference type="Pfam" id="PF03720">
    <property type="entry name" value="UDPG_MGDP_dh_C"/>
    <property type="match status" value="1"/>
</dbReference>
<accession>A0A7V3ZVF5</accession>
<protein>
    <submittedName>
        <fullName evidence="6">Nucleotide sugar dehydrogenase</fullName>
    </submittedName>
</protein>
<dbReference type="PIRSF" id="PIRSF500136">
    <property type="entry name" value="UDP_ManNAc_DH"/>
    <property type="match status" value="1"/>
</dbReference>
<name>A0A7V3ZVF5_UNCW3</name>
<evidence type="ECO:0000259" key="5">
    <source>
        <dbReference type="SMART" id="SM00984"/>
    </source>
</evidence>
<dbReference type="InterPro" id="IPR036220">
    <property type="entry name" value="UDP-Glc/GDP-Man_DH_C_sf"/>
</dbReference>
<feature type="domain" description="UDP-glucose/GDP-mannose dehydrogenase C-terminal" evidence="5">
    <location>
        <begin position="328"/>
        <end position="423"/>
    </location>
</feature>
<proteinExistence type="inferred from homology"/>
<dbReference type="Gene3D" id="3.40.50.720">
    <property type="entry name" value="NAD(P)-binding Rossmann-like Domain"/>
    <property type="match status" value="2"/>
</dbReference>
<dbReference type="InterPro" id="IPR017476">
    <property type="entry name" value="UDP-Glc/GDP-Man"/>
</dbReference>
<evidence type="ECO:0000256" key="3">
    <source>
        <dbReference type="PIRNR" id="PIRNR000124"/>
    </source>
</evidence>
<sequence length="437" mass="49576">MELKEKIEKKEAVVGIIGLGYVGLPLAIAIGEAGFFVIGIDIDKEKIKKLRSGESYLEDVKNEAVKNLIKKGILKVYSDYQKVEDCDIINIAVPTPFTSTKDPDISYIIESGKEISKRMRKGQLIILRSTTYPETTEKVLKPILDESGLKIGKDYFLAFAPERIDPGNKVWTIKNTPVVVGGVTEKCTYLTKIFYEKIVDQVFPVSSPRVAEMAKLLENIFRSVNIALVNELALLCERMGNINVWEVIEAASTKPFGFMPFYPGPGIGGHCILVDPYYLSWKAREYDFHVNFIELAAETNEYMPFFVVDKLFDILGQNKIKIKEAEILILGAAFKRNVSDTRNSPAIKIISLLEGKVKKIYYNDPYVPVLKINKKEYRSVKLNENLLKKVACVVIVTDHSAYNYDWLLKNAKLIFDTRNAIKKRDKKVYLLGCNYQL</sequence>
<comment type="caution">
    <text evidence="6">The sequence shown here is derived from an EMBL/GenBank/DDBJ whole genome shotgun (WGS) entry which is preliminary data.</text>
</comment>
<dbReference type="AlphaFoldDB" id="A0A7V3ZVF5"/>
<dbReference type="SUPFAM" id="SSF51735">
    <property type="entry name" value="NAD(P)-binding Rossmann-fold domains"/>
    <property type="match status" value="1"/>
</dbReference>
<dbReference type="SUPFAM" id="SSF48179">
    <property type="entry name" value="6-phosphogluconate dehydrogenase C-terminal domain-like"/>
    <property type="match status" value="1"/>
</dbReference>
<dbReference type="SMART" id="SM00984">
    <property type="entry name" value="UDPG_MGDP_dh_C"/>
    <property type="match status" value="1"/>
</dbReference>
<dbReference type="InterPro" id="IPR014027">
    <property type="entry name" value="UDP-Glc/GDP-Man_DH_C"/>
</dbReference>
<feature type="transmembrane region" description="Helical" evidence="4">
    <location>
        <begin position="12"/>
        <end position="40"/>
    </location>
</feature>
<dbReference type="InterPro" id="IPR028359">
    <property type="entry name" value="UDP_ManNAc/GlcNAc_DH"/>
</dbReference>
<comment type="similarity">
    <text evidence="3">Belongs to the UDP-glucose/GDP-mannose dehydrogenase family.</text>
</comment>
<dbReference type="GO" id="GO:0051287">
    <property type="term" value="F:NAD binding"/>
    <property type="evidence" value="ECO:0007669"/>
    <property type="project" value="InterPro"/>
</dbReference>
<evidence type="ECO:0000256" key="4">
    <source>
        <dbReference type="SAM" id="Phobius"/>
    </source>
</evidence>
<dbReference type="PANTHER" id="PTHR43491">
    <property type="entry name" value="UDP-N-ACETYL-D-MANNOSAMINE DEHYDROGENASE"/>
    <property type="match status" value="1"/>
</dbReference>
<keyword evidence="4" id="KW-0472">Membrane</keyword>
<keyword evidence="2" id="KW-0520">NAD</keyword>
<keyword evidence="1" id="KW-0560">Oxidoreductase</keyword>
<dbReference type="GO" id="GO:0016616">
    <property type="term" value="F:oxidoreductase activity, acting on the CH-OH group of donors, NAD or NADP as acceptor"/>
    <property type="evidence" value="ECO:0007669"/>
    <property type="project" value="InterPro"/>
</dbReference>
<dbReference type="PIRSF" id="PIRSF000124">
    <property type="entry name" value="UDPglc_GDPman_dh"/>
    <property type="match status" value="1"/>
</dbReference>
<dbReference type="Pfam" id="PF03721">
    <property type="entry name" value="UDPG_MGDP_dh_N"/>
    <property type="match status" value="1"/>
</dbReference>
<reference evidence="6" key="1">
    <citation type="journal article" date="2020" name="mSystems">
        <title>Genome- and Community-Level Interaction Insights into Carbon Utilization and Element Cycling Functions of Hydrothermarchaeota in Hydrothermal Sediment.</title>
        <authorList>
            <person name="Zhou Z."/>
            <person name="Liu Y."/>
            <person name="Xu W."/>
            <person name="Pan J."/>
            <person name="Luo Z.H."/>
            <person name="Li M."/>
        </authorList>
    </citation>
    <scope>NUCLEOTIDE SEQUENCE [LARGE SCALE GENOMIC DNA]</scope>
    <source>
        <strain evidence="6">SpSt-697</strain>
    </source>
</reference>
<keyword evidence="4" id="KW-0812">Transmembrane</keyword>
<dbReference type="SUPFAM" id="SSF52413">
    <property type="entry name" value="UDP-glucose/GDP-mannose dehydrogenase C-terminal domain"/>
    <property type="match status" value="1"/>
</dbReference>
<dbReference type="GO" id="GO:0016628">
    <property type="term" value="F:oxidoreductase activity, acting on the CH-CH group of donors, NAD or NADP as acceptor"/>
    <property type="evidence" value="ECO:0007669"/>
    <property type="project" value="InterPro"/>
</dbReference>
<evidence type="ECO:0000256" key="1">
    <source>
        <dbReference type="ARBA" id="ARBA00023002"/>
    </source>
</evidence>
<dbReference type="InterPro" id="IPR014026">
    <property type="entry name" value="UDP-Glc/GDP-Man_DH_dimer"/>
</dbReference>
<dbReference type="Pfam" id="PF00984">
    <property type="entry name" value="UDPG_MGDP_dh"/>
    <property type="match status" value="1"/>
</dbReference>
<dbReference type="InterPro" id="IPR008927">
    <property type="entry name" value="6-PGluconate_DH-like_C_sf"/>
</dbReference>